<feature type="transmembrane region" description="Helical" evidence="7">
    <location>
        <begin position="299"/>
        <end position="315"/>
    </location>
</feature>
<organism evidence="9 10">
    <name type="scientific">Kurthia gibsonii</name>
    <dbReference type="NCBI Taxonomy" id="33946"/>
    <lineage>
        <taxon>Bacteria</taxon>
        <taxon>Bacillati</taxon>
        <taxon>Bacillota</taxon>
        <taxon>Bacilli</taxon>
        <taxon>Bacillales</taxon>
        <taxon>Caryophanaceae</taxon>
        <taxon>Kurthia</taxon>
    </lineage>
</organism>
<name>A0ABU9LHE1_9BACL</name>
<comment type="subcellular location">
    <subcellularLocation>
        <location evidence="1">Cell membrane</location>
        <topology evidence="1">Multi-pass membrane protein</topology>
    </subcellularLocation>
</comment>
<dbReference type="PRINTS" id="PR01035">
    <property type="entry name" value="TCRTETA"/>
</dbReference>
<dbReference type="InterPro" id="IPR005829">
    <property type="entry name" value="Sugar_transporter_CS"/>
</dbReference>
<feature type="transmembrane region" description="Helical" evidence="7">
    <location>
        <begin position="277"/>
        <end position="293"/>
    </location>
</feature>
<reference evidence="9 10" key="1">
    <citation type="submission" date="2024-04" db="EMBL/GenBank/DDBJ databases">
        <authorList>
            <person name="Wu Y.S."/>
            <person name="Zhang L."/>
        </authorList>
    </citation>
    <scope>NUCLEOTIDE SEQUENCE [LARGE SCALE GENOMIC DNA]</scope>
    <source>
        <strain evidence="9 10">KG-01</strain>
    </source>
</reference>
<dbReference type="InterPro" id="IPR001958">
    <property type="entry name" value="Tet-R_TetA/multi-R_MdtG-like"/>
</dbReference>
<feature type="transmembrane region" description="Helical" evidence="7">
    <location>
        <begin position="74"/>
        <end position="94"/>
    </location>
</feature>
<dbReference type="RefSeq" id="WP_240626030.1">
    <property type="nucleotide sequence ID" value="NZ_CP147847.1"/>
</dbReference>
<comment type="similarity">
    <text evidence="2">Belongs to the major facilitator superfamily. TCR/Tet family.</text>
</comment>
<evidence type="ECO:0000256" key="1">
    <source>
        <dbReference type="ARBA" id="ARBA00004651"/>
    </source>
</evidence>
<comment type="caution">
    <text evidence="9">The sequence shown here is derived from an EMBL/GenBank/DDBJ whole genome shotgun (WGS) entry which is preliminary data.</text>
</comment>
<feature type="transmembrane region" description="Helical" evidence="7">
    <location>
        <begin position="246"/>
        <end position="265"/>
    </location>
</feature>
<evidence type="ECO:0000259" key="8">
    <source>
        <dbReference type="PROSITE" id="PS50850"/>
    </source>
</evidence>
<evidence type="ECO:0000256" key="5">
    <source>
        <dbReference type="ARBA" id="ARBA00022989"/>
    </source>
</evidence>
<proteinExistence type="inferred from homology"/>
<feature type="transmembrane region" description="Helical" evidence="7">
    <location>
        <begin position="336"/>
        <end position="356"/>
    </location>
</feature>
<keyword evidence="5 7" id="KW-1133">Transmembrane helix</keyword>
<keyword evidence="6 7" id="KW-0472">Membrane</keyword>
<evidence type="ECO:0000256" key="2">
    <source>
        <dbReference type="ARBA" id="ARBA00007520"/>
    </source>
</evidence>
<dbReference type="PANTHER" id="PTHR23504:SF115">
    <property type="entry name" value="MULTIDRUG RESISTANCE PROTEIN 2"/>
    <property type="match status" value="1"/>
</dbReference>
<dbReference type="InterPro" id="IPR011701">
    <property type="entry name" value="MFS"/>
</dbReference>
<dbReference type="InterPro" id="IPR020846">
    <property type="entry name" value="MFS_dom"/>
</dbReference>
<sequence>MNNKLNPKIWFVLSNLLIVFLGIGLIVPVMPTIMREMGLDGKTMGYLVAAFSLTQLLVSPIAGKWVDRFGRKRMIVIGMFIFGLSELLFAVGHVVELLYLSRFIGGISAAFVMPAITAYVADVTDIKQRPRAMGYVSAAINTGFILGPGIGGFLAEINIRAPFFTAALLGFIGAVFSVLFLKEPEREQVHSEKPIKTEATSLKILLQPIFFIPFLIIFISSFGLSAYETIYGLFLDRQFQFTAKDIAILLILSGVLGTVFQVFLFDGLTRKLGEINLIRICIFVAAIMMIFMMNVSSFISILLVTLMVFLTFDLIRPALTTYLSKVAGQQQGYISGLNSSFTSVGNIIGPIIAGALFDYQAYSPYVFSMAVLLISLVIAMFWRQPKKLL</sequence>
<feature type="transmembrane region" description="Helical" evidence="7">
    <location>
        <begin position="9"/>
        <end position="31"/>
    </location>
</feature>
<keyword evidence="3" id="KW-0813">Transport</keyword>
<accession>A0ABU9LHE1</accession>
<dbReference type="CDD" id="cd17325">
    <property type="entry name" value="MFS_MdtG_SLC18_like"/>
    <property type="match status" value="1"/>
</dbReference>
<evidence type="ECO:0000313" key="10">
    <source>
        <dbReference type="Proteomes" id="UP001398420"/>
    </source>
</evidence>
<dbReference type="PROSITE" id="PS50850">
    <property type="entry name" value="MFS"/>
    <property type="match status" value="1"/>
</dbReference>
<keyword evidence="4 7" id="KW-0812">Transmembrane</keyword>
<evidence type="ECO:0000256" key="6">
    <source>
        <dbReference type="ARBA" id="ARBA00023136"/>
    </source>
</evidence>
<dbReference type="PROSITE" id="PS00216">
    <property type="entry name" value="SUGAR_TRANSPORT_1"/>
    <property type="match status" value="1"/>
</dbReference>
<dbReference type="SUPFAM" id="SSF103473">
    <property type="entry name" value="MFS general substrate transporter"/>
    <property type="match status" value="1"/>
</dbReference>
<feature type="transmembrane region" description="Helical" evidence="7">
    <location>
        <begin position="133"/>
        <end position="155"/>
    </location>
</feature>
<feature type="transmembrane region" description="Helical" evidence="7">
    <location>
        <begin position="100"/>
        <end position="121"/>
    </location>
</feature>
<feature type="domain" description="Major facilitator superfamily (MFS) profile" evidence="8">
    <location>
        <begin position="8"/>
        <end position="387"/>
    </location>
</feature>
<feature type="transmembrane region" description="Helical" evidence="7">
    <location>
        <begin position="202"/>
        <end position="226"/>
    </location>
</feature>
<protein>
    <submittedName>
        <fullName evidence="9">MFS transporter</fullName>
    </submittedName>
</protein>
<evidence type="ECO:0000256" key="4">
    <source>
        <dbReference type="ARBA" id="ARBA00022692"/>
    </source>
</evidence>
<dbReference type="EMBL" id="JBCEWA010000001">
    <property type="protein sequence ID" value="MEL5987198.1"/>
    <property type="molecule type" value="Genomic_DNA"/>
</dbReference>
<feature type="transmembrane region" description="Helical" evidence="7">
    <location>
        <begin position="362"/>
        <end position="382"/>
    </location>
</feature>
<dbReference type="PANTHER" id="PTHR23504">
    <property type="entry name" value="MAJOR FACILITATOR SUPERFAMILY DOMAIN-CONTAINING PROTEIN 10"/>
    <property type="match status" value="1"/>
</dbReference>
<evidence type="ECO:0000313" key="9">
    <source>
        <dbReference type="EMBL" id="MEL5987198.1"/>
    </source>
</evidence>
<feature type="transmembrane region" description="Helical" evidence="7">
    <location>
        <begin position="43"/>
        <end position="62"/>
    </location>
</feature>
<dbReference type="Pfam" id="PF07690">
    <property type="entry name" value="MFS_1"/>
    <property type="match status" value="1"/>
</dbReference>
<dbReference type="Gene3D" id="1.20.1250.20">
    <property type="entry name" value="MFS general substrate transporter like domains"/>
    <property type="match status" value="1"/>
</dbReference>
<evidence type="ECO:0000256" key="3">
    <source>
        <dbReference type="ARBA" id="ARBA00022448"/>
    </source>
</evidence>
<dbReference type="InterPro" id="IPR036259">
    <property type="entry name" value="MFS_trans_sf"/>
</dbReference>
<evidence type="ECO:0000256" key="7">
    <source>
        <dbReference type="SAM" id="Phobius"/>
    </source>
</evidence>
<dbReference type="Proteomes" id="UP001398420">
    <property type="component" value="Unassembled WGS sequence"/>
</dbReference>
<feature type="transmembrane region" description="Helical" evidence="7">
    <location>
        <begin position="161"/>
        <end position="181"/>
    </location>
</feature>
<gene>
    <name evidence="9" type="ORF">AAF454_02015</name>
</gene>
<keyword evidence="10" id="KW-1185">Reference proteome</keyword>